<proteinExistence type="predicted"/>
<feature type="compositionally biased region" description="Low complexity" evidence="1">
    <location>
        <begin position="264"/>
        <end position="278"/>
    </location>
</feature>
<evidence type="ECO:0000256" key="1">
    <source>
        <dbReference type="SAM" id="MobiDB-lite"/>
    </source>
</evidence>
<organism evidence="2 3">
    <name type="scientific">Trebonia kvetii</name>
    <dbReference type="NCBI Taxonomy" id="2480626"/>
    <lineage>
        <taxon>Bacteria</taxon>
        <taxon>Bacillati</taxon>
        <taxon>Actinomycetota</taxon>
        <taxon>Actinomycetes</taxon>
        <taxon>Streptosporangiales</taxon>
        <taxon>Treboniaceae</taxon>
        <taxon>Trebonia</taxon>
    </lineage>
</organism>
<accession>A0A6P2C4H9</accession>
<reference evidence="2 3" key="1">
    <citation type="submission" date="2018-11" db="EMBL/GenBank/DDBJ databases">
        <title>Trebonia kvetii gen.nov., sp.nov., a novel acidophilic actinobacterium, and proposal of the new actinobacterial family Treboniaceae fam. nov.</title>
        <authorList>
            <person name="Rapoport D."/>
            <person name="Sagova-Mareckova M."/>
            <person name="Sedlacek I."/>
            <person name="Provaznik J."/>
            <person name="Kralova S."/>
            <person name="Pavlinic D."/>
            <person name="Benes V."/>
            <person name="Kopecky J."/>
        </authorList>
    </citation>
    <scope>NUCLEOTIDE SEQUENCE [LARGE SCALE GENOMIC DNA]</scope>
    <source>
        <strain evidence="2 3">15Tr583</strain>
    </source>
</reference>
<feature type="compositionally biased region" description="Low complexity" evidence="1">
    <location>
        <begin position="50"/>
        <end position="62"/>
    </location>
</feature>
<feature type="compositionally biased region" description="Low complexity" evidence="1">
    <location>
        <begin position="300"/>
        <end position="321"/>
    </location>
</feature>
<feature type="region of interest" description="Disordered" evidence="1">
    <location>
        <begin position="300"/>
        <end position="581"/>
    </location>
</feature>
<sequence length="1006" mass="102965">MTDANHLANGHKLDAQSAGITPAISNGTSGIGAPAGDETRQAPDSGGAGARQRPPGAASPAGWFPSPAGEAAPPVRNREPVRSGETVPDAEPDPRPTSWYRIPGPLSPGARRLFITPPSSASPAPQAGTDSPEANADAPAPHWPLIAKRDPRNIPVVGPTEALRARSGAPSVDASQSPVPVPANPERVVSAGLERPVPAGQDAPVPAGQDAPVPAGQDRESGWQLAQRAWRDSGRDWETVPGRPPVPGPRYPDTLARSPYGSGPYAPDAYRPDPYAPGAYDAPPYAPDIFAPDPYAIDPYAADDYPADGYPADQHAPSMYAPAPPASDTYAAGREDAGAEDAVPYRPGSGASRFDRKDRDATRIDFGMPYRPPAAPPVRHPVTPLAPRFYPADPPAANDGPRTRGSSAYGFQLGDQDAADAGAEDAYADDRYADNPDDPAAALGADPHWAGEPLDSRYAAAPVLEDSRTGVGPWPVQPFTGDPEHRAAGGPADAMAAGGGQASPTLRYARQPPPLPRRTPQRDPGWNAETPDSLPGRPAQDDRGGEQAQPHRSGQVRLPSAPAPAPLSATQFTAPGAQFTGPAALSESDELFRAWQGSVRDAAGPRTRRPAGAARRGRAWQVAKIGVPAVVIVTVGAGALLMLTGRANEMLAERSSTGTARTGQATSTTASMILAGYPGRRGGVTVAAMWSASGTIVAVGMADGHPAIWRRALNGGWPLVSAADLGTMSGHLTSVAHGPSGWIAVGSVTANGVAQPMVYTSADGVTWRTVPSLTAMARSDAQFLGVAAGPGGYLVVGREGTGRQKFAQLWWSADLANWTAGGSSGYHNSLAIAAVADGDGFVAAGSQADCHTIWTSSDGMHWTTHDVTRPAGARTATLRYAAAGRGGRVVAAGFATNDAGGIPIVVTTDRGGAHITQIVLPTGGVPGVVTGVTATGSGFVAAGMIGPAKAQRAVTWTSADGLTWSAATPLSPATGTTITALTTSGGNVTGTLQRGMDPAVLTLPAP</sequence>
<dbReference type="OrthoDB" id="4894058at2"/>
<dbReference type="Proteomes" id="UP000460272">
    <property type="component" value="Unassembled WGS sequence"/>
</dbReference>
<dbReference type="EMBL" id="RPFW01000001">
    <property type="protein sequence ID" value="TVZ06080.1"/>
    <property type="molecule type" value="Genomic_DNA"/>
</dbReference>
<comment type="caution">
    <text evidence="2">The sequence shown here is derived from an EMBL/GenBank/DDBJ whole genome shotgun (WGS) entry which is preliminary data.</text>
</comment>
<feature type="compositionally biased region" description="Low complexity" evidence="1">
    <location>
        <begin position="438"/>
        <end position="447"/>
    </location>
</feature>
<dbReference type="SUPFAM" id="SSF110296">
    <property type="entry name" value="Oligoxyloglucan reducing end-specific cellobiohydrolase"/>
    <property type="match status" value="1"/>
</dbReference>
<dbReference type="RefSeq" id="WP_145850834.1">
    <property type="nucleotide sequence ID" value="NZ_RPFW01000001.1"/>
</dbReference>
<feature type="region of interest" description="Disordered" evidence="1">
    <location>
        <begin position="1"/>
        <end position="278"/>
    </location>
</feature>
<feature type="compositionally biased region" description="Pro residues" evidence="1">
    <location>
        <begin position="370"/>
        <end position="379"/>
    </location>
</feature>
<feature type="compositionally biased region" description="Basic and acidic residues" evidence="1">
    <location>
        <begin position="229"/>
        <end position="238"/>
    </location>
</feature>
<dbReference type="AlphaFoldDB" id="A0A6P2C4H9"/>
<feature type="compositionally biased region" description="Low complexity" evidence="1">
    <location>
        <begin position="117"/>
        <end position="127"/>
    </location>
</feature>
<feature type="compositionally biased region" description="Basic and acidic residues" evidence="1">
    <location>
        <begin position="353"/>
        <end position="363"/>
    </location>
</feature>
<name>A0A6P2C4H9_9ACTN</name>
<evidence type="ECO:0000313" key="3">
    <source>
        <dbReference type="Proteomes" id="UP000460272"/>
    </source>
</evidence>
<evidence type="ECO:0000313" key="2">
    <source>
        <dbReference type="EMBL" id="TVZ06080.1"/>
    </source>
</evidence>
<keyword evidence="3" id="KW-1185">Reference proteome</keyword>
<gene>
    <name evidence="2" type="ORF">EAS64_01070</name>
</gene>
<protein>
    <submittedName>
        <fullName evidence="2">Uncharacterized protein</fullName>
    </submittedName>
</protein>